<gene>
    <name evidence="2" type="ORF">CUJ83_14700</name>
</gene>
<dbReference type="PANTHER" id="PTHR40705">
    <property type="entry name" value="TRNA(ILE2) 2-AGMATINYLCYTIDINE SYNTHETASE TIAS"/>
    <property type="match status" value="1"/>
</dbReference>
<protein>
    <submittedName>
        <fullName evidence="2">tRNA(Ile2) 2-agmatinylcytidine synthetase</fullName>
    </submittedName>
</protein>
<dbReference type="InterPro" id="IPR053870">
    <property type="entry name" value="TiaS-like_TCKD"/>
</dbReference>
<dbReference type="Gene3D" id="3.30.70.2200">
    <property type="match status" value="1"/>
</dbReference>
<evidence type="ECO:0000313" key="2">
    <source>
        <dbReference type="EMBL" id="MCD1296249.1"/>
    </source>
</evidence>
<proteinExistence type="predicted"/>
<sequence length="326" mass="35179">MILNPEQVKEKFGTLFSQKLLTMVDTARNTAEIMETCAVRGTIEWDAVNRCRAGGLIQWCTVEGTTMTMRARIGESRANFGPTDAEYGGQALEAVIVDGDTIRTRWAGIGGAGLGIAACLTQAPGVLYSSYPTEDDLKIGGARANRVEIVTPRYEKVTIGIDDTDNKEGGATWVLALKASKIASSIDGVHSLNLRLIQLCPKSPNKTTNCVSSAVTFAVRPDTVDTLIKSITETVRKETKSTKTGIAIYRGIGIPASLNECGWEIKKRLVSLEEVNVWAAENGIEFIELFEKHEGRIGALAAIALSEEGSNAAALYNDKALNLIRK</sequence>
<dbReference type="EMBL" id="PGCK01000015">
    <property type="protein sequence ID" value="MCD1296249.1"/>
    <property type="molecule type" value="Genomic_DNA"/>
</dbReference>
<evidence type="ECO:0000259" key="1">
    <source>
        <dbReference type="Pfam" id="PF22641"/>
    </source>
</evidence>
<dbReference type="AlphaFoldDB" id="A0AAP2W8J1"/>
<comment type="caution">
    <text evidence="2">The sequence shown here is derived from an EMBL/GenBank/DDBJ whole genome shotgun (WGS) entry which is preliminary data.</text>
</comment>
<dbReference type="RefSeq" id="WP_230743238.1">
    <property type="nucleotide sequence ID" value="NZ_PGCK01000015.1"/>
</dbReference>
<dbReference type="PANTHER" id="PTHR40705:SF2">
    <property type="entry name" value="DUF1743 DOMAIN-CONTAINING PROTEIN"/>
    <property type="match status" value="1"/>
</dbReference>
<reference evidence="2 3" key="1">
    <citation type="submission" date="2017-11" db="EMBL/GenBank/DDBJ databases">
        <title>Isolation and Characterization of Family Methanocellaceae Species from Potential Methane Hydrate Area Offshore Southwestern Taiwan.</title>
        <authorList>
            <person name="Zhang W.-L."/>
            <person name="Chen W.-C."/>
            <person name="Lai M.-C."/>
            <person name="Chen S.-C."/>
        </authorList>
    </citation>
    <scope>NUCLEOTIDE SEQUENCE [LARGE SCALE GENOMIC DNA]</scope>
    <source>
        <strain evidence="2 3">CWC-04</strain>
    </source>
</reference>
<dbReference type="Proteomes" id="UP001320159">
    <property type="component" value="Unassembled WGS sequence"/>
</dbReference>
<organism evidence="2 3">
    <name type="scientific">Methanooceanicella nereidis</name>
    <dbReference type="NCBI Taxonomy" id="2052831"/>
    <lineage>
        <taxon>Archaea</taxon>
        <taxon>Methanobacteriati</taxon>
        <taxon>Methanobacteriota</taxon>
        <taxon>Stenosarchaea group</taxon>
        <taxon>Methanomicrobia</taxon>
        <taxon>Methanocellales</taxon>
        <taxon>Methanocellaceae</taxon>
        <taxon>Methanooceanicella</taxon>
    </lineage>
</organism>
<accession>A0AAP2W8J1</accession>
<name>A0AAP2W8J1_9EURY</name>
<dbReference type="Pfam" id="PF22641">
    <property type="entry name" value="TiaS_TCKD"/>
    <property type="match status" value="1"/>
</dbReference>
<evidence type="ECO:0000313" key="3">
    <source>
        <dbReference type="Proteomes" id="UP001320159"/>
    </source>
</evidence>
<keyword evidence="3" id="KW-1185">Reference proteome</keyword>
<feature type="domain" description="TiaS-like TCKD" evidence="1">
    <location>
        <begin position="159"/>
        <end position="218"/>
    </location>
</feature>